<feature type="compositionally biased region" description="Basic and acidic residues" evidence="1">
    <location>
        <begin position="13"/>
        <end position="23"/>
    </location>
</feature>
<dbReference type="AlphaFoldDB" id="A0AAV7N8R6"/>
<reference evidence="2" key="1">
    <citation type="journal article" date="2022" name="bioRxiv">
        <title>Sequencing and chromosome-scale assembly of the giantPleurodeles waltlgenome.</title>
        <authorList>
            <person name="Brown T."/>
            <person name="Elewa A."/>
            <person name="Iarovenko S."/>
            <person name="Subramanian E."/>
            <person name="Araus A.J."/>
            <person name="Petzold A."/>
            <person name="Susuki M."/>
            <person name="Suzuki K.-i.T."/>
            <person name="Hayashi T."/>
            <person name="Toyoda A."/>
            <person name="Oliveira C."/>
            <person name="Osipova E."/>
            <person name="Leigh N.D."/>
            <person name="Simon A."/>
            <person name="Yun M.H."/>
        </authorList>
    </citation>
    <scope>NUCLEOTIDE SEQUENCE</scope>
    <source>
        <strain evidence="2">20211129_DDA</strain>
        <tissue evidence="2">Liver</tissue>
    </source>
</reference>
<dbReference type="EMBL" id="JANPWB010000013">
    <property type="protein sequence ID" value="KAJ1111064.1"/>
    <property type="molecule type" value="Genomic_DNA"/>
</dbReference>
<evidence type="ECO:0000313" key="2">
    <source>
        <dbReference type="EMBL" id="KAJ1111064.1"/>
    </source>
</evidence>
<evidence type="ECO:0000313" key="3">
    <source>
        <dbReference type="Proteomes" id="UP001066276"/>
    </source>
</evidence>
<comment type="caution">
    <text evidence="2">The sequence shown here is derived from an EMBL/GenBank/DDBJ whole genome shotgun (WGS) entry which is preliminary data.</text>
</comment>
<accession>A0AAV7N8R6</accession>
<evidence type="ECO:0000256" key="1">
    <source>
        <dbReference type="SAM" id="MobiDB-lite"/>
    </source>
</evidence>
<keyword evidence="3" id="KW-1185">Reference proteome</keyword>
<proteinExistence type="predicted"/>
<organism evidence="2 3">
    <name type="scientific">Pleurodeles waltl</name>
    <name type="common">Iberian ribbed newt</name>
    <dbReference type="NCBI Taxonomy" id="8319"/>
    <lineage>
        <taxon>Eukaryota</taxon>
        <taxon>Metazoa</taxon>
        <taxon>Chordata</taxon>
        <taxon>Craniata</taxon>
        <taxon>Vertebrata</taxon>
        <taxon>Euteleostomi</taxon>
        <taxon>Amphibia</taxon>
        <taxon>Batrachia</taxon>
        <taxon>Caudata</taxon>
        <taxon>Salamandroidea</taxon>
        <taxon>Salamandridae</taxon>
        <taxon>Pleurodelinae</taxon>
        <taxon>Pleurodeles</taxon>
    </lineage>
</organism>
<gene>
    <name evidence="2" type="ORF">NDU88_008402</name>
</gene>
<protein>
    <submittedName>
        <fullName evidence="2">Uncharacterized protein</fullName>
    </submittedName>
</protein>
<sequence length="114" mass="12228">MHPCCHLDSGEPVADRCPPRPGDRLINTPSSDAISCPEEDTGQEQEPVVLCPGAAEGAQEVPPGEGSARPEALPATQKKEQPKELPLGSCFHHSEAGKTWAVPYLLFYFGSTFK</sequence>
<feature type="region of interest" description="Disordered" evidence="1">
    <location>
        <begin position="1"/>
        <end position="86"/>
    </location>
</feature>
<name>A0AAV7N8R6_PLEWA</name>
<dbReference type="Proteomes" id="UP001066276">
    <property type="component" value="Chromosome 9"/>
</dbReference>